<evidence type="ECO:0000256" key="1">
    <source>
        <dbReference type="SAM" id="MobiDB-lite"/>
    </source>
</evidence>
<accession>A0AAW0F7R5</accession>
<dbReference type="AlphaFoldDB" id="A0AAW0F7R5"/>
<evidence type="ECO:0000313" key="2">
    <source>
        <dbReference type="EMBL" id="KAK7201239.1"/>
    </source>
</evidence>
<comment type="caution">
    <text evidence="2">The sequence shown here is derived from an EMBL/GenBank/DDBJ whole genome shotgun (WGS) entry which is preliminary data.</text>
</comment>
<keyword evidence="3" id="KW-1185">Reference proteome</keyword>
<gene>
    <name evidence="2" type="ORF">NESM_000185500</name>
</gene>
<protein>
    <submittedName>
        <fullName evidence="2">Uncharacterized protein</fullName>
    </submittedName>
</protein>
<evidence type="ECO:0000313" key="3">
    <source>
        <dbReference type="Proteomes" id="UP001430356"/>
    </source>
</evidence>
<organism evidence="2 3">
    <name type="scientific">Novymonas esmeraldas</name>
    <dbReference type="NCBI Taxonomy" id="1808958"/>
    <lineage>
        <taxon>Eukaryota</taxon>
        <taxon>Discoba</taxon>
        <taxon>Euglenozoa</taxon>
        <taxon>Kinetoplastea</taxon>
        <taxon>Metakinetoplastina</taxon>
        <taxon>Trypanosomatida</taxon>
        <taxon>Trypanosomatidae</taxon>
        <taxon>Novymonas</taxon>
    </lineage>
</organism>
<reference evidence="2 3" key="1">
    <citation type="journal article" date="2021" name="MBio">
        <title>A New Model Trypanosomatid, Novymonas esmeraldas: Genomic Perception of Its 'Candidatus Pandoraea novymonadis' Endosymbiont.</title>
        <authorList>
            <person name="Zakharova A."/>
            <person name="Saura A."/>
            <person name="Butenko A."/>
            <person name="Podesvova L."/>
            <person name="Warmusova S."/>
            <person name="Kostygov A.Y."/>
            <person name="Nenarokova A."/>
            <person name="Lukes J."/>
            <person name="Opperdoes F.R."/>
            <person name="Yurchenko V."/>
        </authorList>
    </citation>
    <scope>NUCLEOTIDE SEQUENCE [LARGE SCALE GENOMIC DNA]</scope>
    <source>
        <strain evidence="2 3">E262AT.01</strain>
    </source>
</reference>
<feature type="compositionally biased region" description="Acidic residues" evidence="1">
    <location>
        <begin position="169"/>
        <end position="197"/>
    </location>
</feature>
<dbReference type="Proteomes" id="UP001430356">
    <property type="component" value="Unassembled WGS sequence"/>
</dbReference>
<name>A0AAW0F7R5_9TRYP</name>
<feature type="compositionally biased region" description="Low complexity" evidence="1">
    <location>
        <begin position="157"/>
        <end position="168"/>
    </location>
</feature>
<dbReference type="EMBL" id="JAECZO010000013">
    <property type="protein sequence ID" value="KAK7201239.1"/>
    <property type="molecule type" value="Genomic_DNA"/>
</dbReference>
<proteinExistence type="predicted"/>
<sequence length="208" mass="21561">MRGAKQRLDAHEDAAASRVASLLLQRPHTGDRRDADALRGMTAQVEAFLARAPGVPAVRMEPDCMELGGDSCEGRDGGGSCSGAEEHAGPTVELSVVAGVLEEVDQTAEADAMAHVGGVLLPTAANQVELQRRRVQQAQAMLDLLSALSPSVPTRAEGVAASAAAPGGDAEDSDDDNSVAVMDADDLMGEDSSDEETPAPHRRVVELN</sequence>
<feature type="region of interest" description="Disordered" evidence="1">
    <location>
        <begin position="157"/>
        <end position="208"/>
    </location>
</feature>